<dbReference type="AlphaFoldDB" id="A0A7Y9L9M0"/>
<feature type="domain" description="Aminoglycoside phosphotransferase" evidence="2">
    <location>
        <begin position="65"/>
        <end position="292"/>
    </location>
</feature>
<dbReference type="InterPro" id="IPR011009">
    <property type="entry name" value="Kinase-like_dom_sf"/>
</dbReference>
<dbReference type="PANTHER" id="PTHR21310:SF42">
    <property type="entry name" value="BIFUNCTIONAL AAC_APH"/>
    <property type="match status" value="1"/>
</dbReference>
<dbReference type="PANTHER" id="PTHR21310">
    <property type="entry name" value="AMINOGLYCOSIDE PHOSPHOTRANSFERASE-RELATED-RELATED"/>
    <property type="match status" value="1"/>
</dbReference>
<evidence type="ECO:0000259" key="2">
    <source>
        <dbReference type="Pfam" id="PF01636"/>
    </source>
</evidence>
<name>A0A7Y9L9M0_9ACTN</name>
<dbReference type="Proteomes" id="UP000569914">
    <property type="component" value="Unassembled WGS sequence"/>
</dbReference>
<feature type="region of interest" description="Disordered" evidence="1">
    <location>
        <begin position="1"/>
        <end position="38"/>
    </location>
</feature>
<reference evidence="3 4" key="1">
    <citation type="submission" date="2020-07" db="EMBL/GenBank/DDBJ databases">
        <title>Sequencing the genomes of 1000 actinobacteria strains.</title>
        <authorList>
            <person name="Klenk H.-P."/>
        </authorList>
    </citation>
    <scope>NUCLEOTIDE SEQUENCE [LARGE SCALE GENOMIC DNA]</scope>
    <source>
        <strain evidence="3 4">DSM 22083</strain>
    </source>
</reference>
<dbReference type="CDD" id="cd05155">
    <property type="entry name" value="APH_ChoK_like_1"/>
    <property type="match status" value="1"/>
</dbReference>
<protein>
    <submittedName>
        <fullName evidence="3">Aminoglycoside phosphotransferase (APT) family kinase protein</fullName>
    </submittedName>
</protein>
<dbReference type="EMBL" id="JACCBU010000001">
    <property type="protein sequence ID" value="NYE69737.1"/>
    <property type="molecule type" value="Genomic_DNA"/>
</dbReference>
<dbReference type="Gene3D" id="3.30.200.20">
    <property type="entry name" value="Phosphorylase Kinase, domain 1"/>
    <property type="match status" value="1"/>
</dbReference>
<dbReference type="GO" id="GO:0016301">
    <property type="term" value="F:kinase activity"/>
    <property type="evidence" value="ECO:0007669"/>
    <property type="project" value="UniProtKB-KW"/>
</dbReference>
<keyword evidence="4" id="KW-1185">Reference proteome</keyword>
<dbReference type="RefSeq" id="WP_246322265.1">
    <property type="nucleotide sequence ID" value="NZ_JACCBU010000001.1"/>
</dbReference>
<dbReference type="InterPro" id="IPR051678">
    <property type="entry name" value="AGP_Transferase"/>
</dbReference>
<organism evidence="3 4">
    <name type="scientific">Microlunatus parietis</name>
    <dbReference type="NCBI Taxonomy" id="682979"/>
    <lineage>
        <taxon>Bacteria</taxon>
        <taxon>Bacillati</taxon>
        <taxon>Actinomycetota</taxon>
        <taxon>Actinomycetes</taxon>
        <taxon>Propionibacteriales</taxon>
        <taxon>Propionibacteriaceae</taxon>
        <taxon>Microlunatus</taxon>
    </lineage>
</organism>
<dbReference type="InterPro" id="IPR002575">
    <property type="entry name" value="Aminoglycoside_PTrfase"/>
</dbReference>
<sequence length="325" mass="35419">MNEMALPGRSLGWHDHDVPHTQESGDDSGFDLGPVPERPPIGDDVVRRLIDRQFPQWSDLPIRRVAEEGWDNRTFHLGDDLSVRLPSAEPYALAVVKEHHWLPILRPRLPLPIPEPVALGEPDAGYPHPWSVYRWLPGTPAERGRIDDLTAFGAELAGFLAALQAVDPADGPGPGLHNWFRGGPLTTFSAMVDGDLPVLPDELAEPARAIWKAALAAEWDGRPVWFHGDIAAGNLLLRDGRLGAVIDFGTCGVGDPACDLAIAWTLLDASGRAVFRDRLGVDDATWERGRGWALWKALSGVAGAIRDSDEAPDSRRALDELVADL</sequence>
<evidence type="ECO:0000313" key="3">
    <source>
        <dbReference type="EMBL" id="NYE69737.1"/>
    </source>
</evidence>
<dbReference type="Gene3D" id="3.90.1200.10">
    <property type="match status" value="1"/>
</dbReference>
<dbReference type="SUPFAM" id="SSF56112">
    <property type="entry name" value="Protein kinase-like (PK-like)"/>
    <property type="match status" value="1"/>
</dbReference>
<evidence type="ECO:0000313" key="4">
    <source>
        <dbReference type="Proteomes" id="UP000569914"/>
    </source>
</evidence>
<proteinExistence type="predicted"/>
<gene>
    <name evidence="3" type="ORF">BKA15_001066</name>
</gene>
<accession>A0A7Y9L9M0</accession>
<evidence type="ECO:0000256" key="1">
    <source>
        <dbReference type="SAM" id="MobiDB-lite"/>
    </source>
</evidence>
<keyword evidence="3" id="KW-0808">Transferase</keyword>
<dbReference type="Pfam" id="PF01636">
    <property type="entry name" value="APH"/>
    <property type="match status" value="1"/>
</dbReference>
<keyword evidence="3" id="KW-0418">Kinase</keyword>
<comment type="caution">
    <text evidence="3">The sequence shown here is derived from an EMBL/GenBank/DDBJ whole genome shotgun (WGS) entry which is preliminary data.</text>
</comment>